<dbReference type="STRING" id="439292.Bsel_0847"/>
<name>D6XZJ9_BACIE</name>
<dbReference type="OrthoDB" id="9782846at2"/>
<reference evidence="1" key="1">
    <citation type="submission" date="2009-10" db="EMBL/GenBank/DDBJ databases">
        <title>Complete sequence of Bacillus selenitireducens MLS10.</title>
        <authorList>
            <consortium name="US DOE Joint Genome Institute"/>
            <person name="Lucas S."/>
            <person name="Copeland A."/>
            <person name="Lapidus A."/>
            <person name="Glavina del Rio T."/>
            <person name="Dalin E."/>
            <person name="Tice H."/>
            <person name="Bruce D."/>
            <person name="Goodwin L."/>
            <person name="Pitluck S."/>
            <person name="Sims D."/>
            <person name="Brettin T."/>
            <person name="Detter J.C."/>
            <person name="Han C."/>
            <person name="Larimer F."/>
            <person name="Land M."/>
            <person name="Hauser L."/>
            <person name="Kyrpides N."/>
            <person name="Ovchinnikova G."/>
            <person name="Stolz J."/>
        </authorList>
    </citation>
    <scope>NUCLEOTIDE SEQUENCE [LARGE SCALE GENOMIC DNA]</scope>
    <source>
        <strain evidence="1">MLS10</strain>
    </source>
</reference>
<dbReference type="PANTHER" id="PTHR43649">
    <property type="entry name" value="ARABINOSE-BINDING PROTEIN-RELATED"/>
    <property type="match status" value="1"/>
</dbReference>
<dbReference type="InterPro" id="IPR006059">
    <property type="entry name" value="SBP"/>
</dbReference>
<keyword evidence="2" id="KW-1185">Reference proteome</keyword>
<accession>D6XZJ9</accession>
<dbReference type="HOGENOM" id="CLU_031285_2_3_9"/>
<gene>
    <name evidence="1" type="ordered locus">Bsel_0847</name>
</gene>
<dbReference type="Gene3D" id="3.40.190.10">
    <property type="entry name" value="Periplasmic binding protein-like II"/>
    <property type="match status" value="1"/>
</dbReference>
<proteinExistence type="predicted"/>
<dbReference type="RefSeq" id="WP_013171798.1">
    <property type="nucleotide sequence ID" value="NC_014219.1"/>
</dbReference>
<dbReference type="PANTHER" id="PTHR43649:SF32">
    <property type="entry name" value="SUGAR BINDING SECRETED PROTEIN"/>
    <property type="match status" value="1"/>
</dbReference>
<evidence type="ECO:0000313" key="2">
    <source>
        <dbReference type="Proteomes" id="UP000000271"/>
    </source>
</evidence>
<dbReference type="SUPFAM" id="SSF53850">
    <property type="entry name" value="Periplasmic binding protein-like II"/>
    <property type="match status" value="1"/>
</dbReference>
<dbReference type="eggNOG" id="COG1653">
    <property type="taxonomic scope" value="Bacteria"/>
</dbReference>
<dbReference type="EMBL" id="CP001791">
    <property type="protein sequence ID" value="ADH98373.1"/>
    <property type="molecule type" value="Genomic_DNA"/>
</dbReference>
<dbReference type="AlphaFoldDB" id="D6XZJ9"/>
<dbReference type="Proteomes" id="UP000000271">
    <property type="component" value="Chromosome"/>
</dbReference>
<organism evidence="1 2">
    <name type="scientific">Bacillus selenitireducens (strain ATCC 700615 / DSM 15326 / MLS10)</name>
    <dbReference type="NCBI Taxonomy" id="439292"/>
    <lineage>
        <taxon>Bacteria</taxon>
        <taxon>Bacillati</taxon>
        <taxon>Bacillota</taxon>
        <taxon>Bacilli</taxon>
        <taxon>Bacillales</taxon>
        <taxon>Bacillaceae</taxon>
        <taxon>Salisediminibacterium</taxon>
    </lineage>
</organism>
<evidence type="ECO:0000313" key="1">
    <source>
        <dbReference type="EMBL" id="ADH98373.1"/>
    </source>
</evidence>
<dbReference type="InterPro" id="IPR050490">
    <property type="entry name" value="Bact_solute-bd_prot1"/>
</dbReference>
<sequence length="423" mass="46659">MKPTIRYSAILFIVAAGLTACKEENQNGPADSAEDSGTSLTVWSYGTDYEDLVREYENMHDDLNIDLVERDQDDHQLALFTALSAGGGAPDVAALDWSQLDTYLDAQNQFVNLSDHGAADHAEGFLDWAFEAGSSSDASFILGLPATVSPTVMHYDKDRFHEAGLPSDPEEVEDAIRSWDDFREMADQLQTETGTATAGNPDILYHALRDQMETGYFNTDGELLIGSSSHIESIFMKTAEWMEEGYLLLHDHDSESWQEATANGNFATILGDWTMTRNLKADAPDSDSWRIAQIPEGAGNRGGTWLAVPAQSDAPDEAYSLIEWLTAPEQQLRLYEQTGQLPASPAVYDKDAFSSITDPYFGGQATGVLFAEAAISAAPHHRGRNYESVDEEILIGLDNVFLSTPPDDEWADILERVERRITR</sequence>
<dbReference type="PROSITE" id="PS51257">
    <property type="entry name" value="PROKAR_LIPOPROTEIN"/>
    <property type="match status" value="1"/>
</dbReference>
<protein>
    <submittedName>
        <fullName evidence="1">Extracellular solute-binding protein family 1</fullName>
    </submittedName>
</protein>
<dbReference type="KEGG" id="bse:Bsel_0847"/>
<dbReference type="Pfam" id="PF13416">
    <property type="entry name" value="SBP_bac_8"/>
    <property type="match status" value="1"/>
</dbReference>